<keyword evidence="2 4" id="KW-0479">Metal-binding</keyword>
<dbReference type="PROSITE" id="PS51007">
    <property type="entry name" value="CYTC"/>
    <property type="match status" value="1"/>
</dbReference>
<dbReference type="Pfam" id="PF00034">
    <property type="entry name" value="Cytochrom_C"/>
    <property type="match status" value="1"/>
</dbReference>
<proteinExistence type="predicted"/>
<dbReference type="NCBIfam" id="TIGR02603">
    <property type="entry name" value="CxxCH_TIGR02603"/>
    <property type="match status" value="1"/>
</dbReference>
<evidence type="ECO:0000313" key="7">
    <source>
        <dbReference type="Proteomes" id="UP001501207"/>
    </source>
</evidence>
<dbReference type="Pfam" id="PF23500">
    <property type="entry name" value="DUF7133"/>
    <property type="match status" value="1"/>
</dbReference>
<name>A0ABP8FEF8_9BACT</name>
<evidence type="ECO:0000256" key="4">
    <source>
        <dbReference type="PROSITE-ProRule" id="PRU00433"/>
    </source>
</evidence>
<dbReference type="Gene3D" id="1.10.760.10">
    <property type="entry name" value="Cytochrome c-like domain"/>
    <property type="match status" value="1"/>
</dbReference>
<organism evidence="6 7">
    <name type="scientific">Compostibacter hankyongensis</name>
    <dbReference type="NCBI Taxonomy" id="1007089"/>
    <lineage>
        <taxon>Bacteria</taxon>
        <taxon>Pseudomonadati</taxon>
        <taxon>Bacteroidota</taxon>
        <taxon>Chitinophagia</taxon>
        <taxon>Chitinophagales</taxon>
        <taxon>Chitinophagaceae</taxon>
        <taxon>Compostibacter</taxon>
    </lineage>
</organism>
<accession>A0ABP8FEF8</accession>
<dbReference type="InterPro" id="IPR036909">
    <property type="entry name" value="Cyt_c-like_dom_sf"/>
</dbReference>
<comment type="caution">
    <text evidence="6">The sequence shown here is derived from an EMBL/GenBank/DDBJ whole genome shotgun (WGS) entry which is preliminary data.</text>
</comment>
<evidence type="ECO:0000256" key="1">
    <source>
        <dbReference type="ARBA" id="ARBA00022617"/>
    </source>
</evidence>
<dbReference type="InterPro" id="IPR055557">
    <property type="entry name" value="DUF7133"/>
</dbReference>
<keyword evidence="1 4" id="KW-0349">Heme</keyword>
<keyword evidence="7" id="KW-1185">Reference proteome</keyword>
<gene>
    <name evidence="6" type="ORF">GCM10023143_03460</name>
</gene>
<dbReference type="SUPFAM" id="SSF46626">
    <property type="entry name" value="Cytochrome c"/>
    <property type="match status" value="1"/>
</dbReference>
<dbReference type="SUPFAM" id="SSF63829">
    <property type="entry name" value="Calcium-dependent phosphotriesterase"/>
    <property type="match status" value="1"/>
</dbReference>
<dbReference type="EMBL" id="BAABFN010000001">
    <property type="protein sequence ID" value="GAA4301588.1"/>
    <property type="molecule type" value="Genomic_DNA"/>
</dbReference>
<dbReference type="InterPro" id="IPR011042">
    <property type="entry name" value="6-blade_b-propeller_TolB-like"/>
</dbReference>
<keyword evidence="3 4" id="KW-0408">Iron</keyword>
<dbReference type="InterPro" id="IPR016024">
    <property type="entry name" value="ARM-type_fold"/>
</dbReference>
<dbReference type="PANTHER" id="PTHR33546:SF1">
    <property type="entry name" value="LARGE, MULTIFUNCTIONAL SECRETED PROTEIN"/>
    <property type="match status" value="1"/>
</dbReference>
<dbReference type="Proteomes" id="UP001501207">
    <property type="component" value="Unassembled WGS sequence"/>
</dbReference>
<dbReference type="InterPro" id="IPR013427">
    <property type="entry name" value="Haem-bd_dom_put"/>
</dbReference>
<feature type="domain" description="Cytochrome c" evidence="5">
    <location>
        <begin position="839"/>
        <end position="973"/>
    </location>
</feature>
<evidence type="ECO:0000256" key="2">
    <source>
        <dbReference type="ARBA" id="ARBA00022723"/>
    </source>
</evidence>
<dbReference type="Gene3D" id="2.120.10.30">
    <property type="entry name" value="TolB, C-terminal domain"/>
    <property type="match status" value="1"/>
</dbReference>
<sequence>MTSGCHNKSASPFSESAEEDLSTFQLEPGFKIELIASEPLVRDPVDMTIDEYGRMYVVEMPGMPLNKSGLGKVIMLSDTSGDGKMDKRTVFADSLIMPSGVTRWKKGILVTDPPKVYYMEDTQGDGIADIKKVVLTGFDTSNLEANVNNPEYGLDNWVYLADLPVGGGSGIRYADDTAGTALPESSVRFRPDRRQLEVLSGQTQFGQAFDAWGNHLLVNNSNHIFQNVVATRYLQRNPDLVAPSAIQTLADHSEVFPITKNPEYQMLTNVGVFTSACGLATYLGGAFPDPYNHDVTFVCEPVSNVVHVDRLSSDGVTFKANRILDHKEFLASTDPYCRLVNMYTGPDGALYVVDFYRQVIEGPEFMSQEVLDSVDLYNGTHKGRIYRISAKDAAAPEWTKGLELGNATDQQLVEKLADKNIWWRRNAQRLLVDRKPAGAVPLLTEMAQNTKSPMGRLHALWTLEGMDTLSSALITRALKDPEAGIRENAIKLAELHLSADPSLAAALLPLKDDPDRKVRFQLLLTLGFLDTPEVNQIRQQLLFRDINDKWVQLAALSASSSQATALLDAVLAKFDAGNAAYALLVKSLSAIIGKSQPAAVMQPYVREATAVSAAQGRWQAPLLEGLAEGLGSRKDLPAGIEAERALLMQSCLEHPAMPIREGALNILKVIGLSPGAQTQKTLQKARQMAADAKLPEEQRAGAIDFLALQSPASYSSLLKSLIVPREPLPVQLAALRALSLVPGLEVSQYILQRWLTLSPELRNAAINAFMSDDRRIDLLLNAVASGKINTGEISWSQSVRLRSLGNMELRKRARTLLTQKSDERENVIKDYRAALSLKGDAAKGKAIFQQNCSVCHQVRGKEGRAFGPDLGTVHAWAPSDIMINILDPNRSIAHGYDSWDVSLNNGESAQGIISEETPTAITLSDANGHTSNIARQDIKSLKALKLSPMPLGLEKKIDKQQMADLLSFLRQGE</sequence>
<evidence type="ECO:0000259" key="5">
    <source>
        <dbReference type="PROSITE" id="PS51007"/>
    </source>
</evidence>
<dbReference type="PANTHER" id="PTHR33546">
    <property type="entry name" value="LARGE, MULTIFUNCTIONAL SECRETED PROTEIN-RELATED"/>
    <property type="match status" value="1"/>
</dbReference>
<dbReference type="SUPFAM" id="SSF48371">
    <property type="entry name" value="ARM repeat"/>
    <property type="match status" value="1"/>
</dbReference>
<evidence type="ECO:0000313" key="6">
    <source>
        <dbReference type="EMBL" id="GAA4301588.1"/>
    </source>
</evidence>
<dbReference type="Gene3D" id="1.25.10.10">
    <property type="entry name" value="Leucine-rich Repeat Variant"/>
    <property type="match status" value="1"/>
</dbReference>
<dbReference type="InterPro" id="IPR013428">
    <property type="entry name" value="Membrane-bound_put_N"/>
</dbReference>
<reference evidence="7" key="1">
    <citation type="journal article" date="2019" name="Int. J. Syst. Evol. Microbiol.">
        <title>The Global Catalogue of Microorganisms (GCM) 10K type strain sequencing project: providing services to taxonomists for standard genome sequencing and annotation.</title>
        <authorList>
            <consortium name="The Broad Institute Genomics Platform"/>
            <consortium name="The Broad Institute Genome Sequencing Center for Infectious Disease"/>
            <person name="Wu L."/>
            <person name="Ma J."/>
        </authorList>
    </citation>
    <scope>NUCLEOTIDE SEQUENCE [LARGE SCALE GENOMIC DNA]</scope>
    <source>
        <strain evidence="7">JCM 17664</strain>
    </source>
</reference>
<evidence type="ECO:0000256" key="3">
    <source>
        <dbReference type="ARBA" id="ARBA00023004"/>
    </source>
</evidence>
<dbReference type="InterPro" id="IPR011989">
    <property type="entry name" value="ARM-like"/>
</dbReference>
<dbReference type="NCBIfam" id="TIGR02604">
    <property type="entry name" value="Piru_Ver_Nterm"/>
    <property type="match status" value="1"/>
</dbReference>
<dbReference type="InterPro" id="IPR009056">
    <property type="entry name" value="Cyt_c-like_dom"/>
</dbReference>
<protein>
    <submittedName>
        <fullName evidence="6">C-type cytochrome</fullName>
    </submittedName>
</protein>